<dbReference type="GO" id="GO:0004802">
    <property type="term" value="F:transketolase activity"/>
    <property type="evidence" value="ECO:0007669"/>
    <property type="project" value="TreeGrafter"/>
</dbReference>
<feature type="domain" description="Transketolase-like pyrimidine-binding" evidence="10">
    <location>
        <begin position="362"/>
        <end position="429"/>
    </location>
</feature>
<gene>
    <name evidence="11" type="ORF">HK100_005632</name>
</gene>
<dbReference type="CDD" id="cd02012">
    <property type="entry name" value="TPP_TK"/>
    <property type="match status" value="1"/>
</dbReference>
<feature type="domain" description="Transketolase N-terminal" evidence="9">
    <location>
        <begin position="15"/>
        <end position="340"/>
    </location>
</feature>
<dbReference type="GO" id="GO:0005829">
    <property type="term" value="C:cytosol"/>
    <property type="evidence" value="ECO:0007669"/>
    <property type="project" value="TreeGrafter"/>
</dbReference>
<evidence type="ECO:0000256" key="4">
    <source>
        <dbReference type="ARBA" id="ARBA00007131"/>
    </source>
</evidence>
<evidence type="ECO:0000256" key="3">
    <source>
        <dbReference type="ARBA" id="ARBA00001964"/>
    </source>
</evidence>
<evidence type="ECO:0000256" key="8">
    <source>
        <dbReference type="ARBA" id="ARBA00023052"/>
    </source>
</evidence>
<reference evidence="11" key="1">
    <citation type="submission" date="2020-05" db="EMBL/GenBank/DDBJ databases">
        <title>Phylogenomic resolution of chytrid fungi.</title>
        <authorList>
            <person name="Stajich J.E."/>
            <person name="Amses K."/>
            <person name="Simmons R."/>
            <person name="Seto K."/>
            <person name="Myers J."/>
            <person name="Bonds A."/>
            <person name="Quandt C.A."/>
            <person name="Barry K."/>
            <person name="Liu P."/>
            <person name="Grigoriev I."/>
            <person name="Longcore J.E."/>
            <person name="James T.Y."/>
        </authorList>
    </citation>
    <scope>NUCLEOTIDE SEQUENCE</scope>
    <source>
        <strain evidence="11">JEL0513</strain>
    </source>
</reference>
<accession>A0AAD5XBT4</accession>
<dbReference type="Proteomes" id="UP001211907">
    <property type="component" value="Unassembled WGS sequence"/>
</dbReference>
<evidence type="ECO:0000256" key="7">
    <source>
        <dbReference type="ARBA" id="ARBA00022842"/>
    </source>
</evidence>
<evidence type="ECO:0000313" key="11">
    <source>
        <dbReference type="EMBL" id="KAJ3096180.1"/>
    </source>
</evidence>
<evidence type="ECO:0000259" key="10">
    <source>
        <dbReference type="Pfam" id="PF02779"/>
    </source>
</evidence>
<dbReference type="EMBL" id="JADGJH010002623">
    <property type="protein sequence ID" value="KAJ3096180.1"/>
    <property type="molecule type" value="Genomic_DNA"/>
</dbReference>
<dbReference type="FunFam" id="3.40.50.970:FF:000004">
    <property type="entry name" value="Transketolase"/>
    <property type="match status" value="1"/>
</dbReference>
<name>A0AAD5XBT4_9FUNG</name>
<dbReference type="PANTHER" id="PTHR43522">
    <property type="entry name" value="TRANSKETOLASE"/>
    <property type="match status" value="1"/>
</dbReference>
<keyword evidence="12" id="KW-1185">Reference proteome</keyword>
<dbReference type="PANTHER" id="PTHR43522:SF10">
    <property type="entry name" value="TRANSKETOLASE"/>
    <property type="match status" value="1"/>
</dbReference>
<dbReference type="AlphaFoldDB" id="A0AAD5XBT4"/>
<dbReference type="Gene3D" id="3.40.50.970">
    <property type="match status" value="2"/>
</dbReference>
<feature type="non-terminal residue" evidence="11">
    <location>
        <position position="429"/>
    </location>
</feature>
<dbReference type="InterPro" id="IPR033247">
    <property type="entry name" value="Transketolase_fam"/>
</dbReference>
<sequence>MAHLDFNLDLDNLKHAATISRGLSLDAVAACKSGHLGLPLGCADIGSVLFGNLLSYEPEHDKWINRDRFVLSAGHGSMFLYSWLHLAGYKVSLQDVKEFRKLGSITPGHPEFNETPGVEATTGPLGTGISSAVGIACGQKLAEAKFNTSEHTIFNAKTVVLAGDGCMQEGVSHESCSFAAHEGLDNLIVIYDANEVTLDALASKTQSEDTAQRFRAYGWDVDTVNGHDVTAFAHAYGLAHDSNNKRPKLIIIKTIIGFGIKEVQGTSKAHGEGGIKFIADAKTALGLNPEENFAVTEKVQQFFVQRRAKLGAAYNAWLVTYNAWKAANPALAATLEAAINKPKKADVTAFLAAVPEFPADTNIATRKASETVLQAAAKYDELIVSGSADLHGSTLNYIKDAGDFSKENRSGRNFYFGIREFGMGCIVNG</sequence>
<evidence type="ECO:0008006" key="13">
    <source>
        <dbReference type="Google" id="ProtNLM"/>
    </source>
</evidence>
<comment type="similarity">
    <text evidence="4">Belongs to the transketolase family.</text>
</comment>
<dbReference type="Pfam" id="PF00456">
    <property type="entry name" value="Transketolase_N"/>
    <property type="match status" value="1"/>
</dbReference>
<evidence type="ECO:0000313" key="12">
    <source>
        <dbReference type="Proteomes" id="UP001211907"/>
    </source>
</evidence>
<dbReference type="InterPro" id="IPR005475">
    <property type="entry name" value="Transketolase-like_Pyr-bd"/>
</dbReference>
<evidence type="ECO:0000259" key="9">
    <source>
        <dbReference type="Pfam" id="PF00456"/>
    </source>
</evidence>
<keyword evidence="7" id="KW-0460">Magnesium</keyword>
<dbReference type="SUPFAM" id="SSF52518">
    <property type="entry name" value="Thiamin diphosphate-binding fold (THDP-binding)"/>
    <property type="match status" value="2"/>
</dbReference>
<comment type="cofactor">
    <cofactor evidence="1">
        <name>Co(2+)</name>
        <dbReference type="ChEBI" id="CHEBI:48828"/>
    </cofactor>
</comment>
<keyword evidence="5" id="KW-0808">Transferase</keyword>
<evidence type="ECO:0000256" key="1">
    <source>
        <dbReference type="ARBA" id="ARBA00001941"/>
    </source>
</evidence>
<dbReference type="InterPro" id="IPR005474">
    <property type="entry name" value="Transketolase_N"/>
</dbReference>
<evidence type="ECO:0000256" key="6">
    <source>
        <dbReference type="ARBA" id="ARBA00022723"/>
    </source>
</evidence>
<evidence type="ECO:0000256" key="5">
    <source>
        <dbReference type="ARBA" id="ARBA00022679"/>
    </source>
</evidence>
<dbReference type="GO" id="GO:0006098">
    <property type="term" value="P:pentose-phosphate shunt"/>
    <property type="evidence" value="ECO:0007669"/>
    <property type="project" value="TreeGrafter"/>
</dbReference>
<keyword evidence="6" id="KW-0479">Metal-binding</keyword>
<dbReference type="InterPro" id="IPR029061">
    <property type="entry name" value="THDP-binding"/>
</dbReference>
<dbReference type="GO" id="GO:0046872">
    <property type="term" value="F:metal ion binding"/>
    <property type="evidence" value="ECO:0007669"/>
    <property type="project" value="UniProtKB-KW"/>
</dbReference>
<protein>
    <recommendedName>
        <fullName evidence="13">Transketolase</fullName>
    </recommendedName>
</protein>
<dbReference type="Pfam" id="PF02779">
    <property type="entry name" value="Transket_pyr"/>
    <property type="match status" value="1"/>
</dbReference>
<dbReference type="InterPro" id="IPR049557">
    <property type="entry name" value="Transketolase_CS"/>
</dbReference>
<dbReference type="PROSITE" id="PS00801">
    <property type="entry name" value="TRANSKETOLASE_1"/>
    <property type="match status" value="1"/>
</dbReference>
<comment type="caution">
    <text evidence="11">The sequence shown here is derived from an EMBL/GenBank/DDBJ whole genome shotgun (WGS) entry which is preliminary data.</text>
</comment>
<proteinExistence type="inferred from homology"/>
<organism evidence="11 12">
    <name type="scientific">Physocladia obscura</name>
    <dbReference type="NCBI Taxonomy" id="109957"/>
    <lineage>
        <taxon>Eukaryota</taxon>
        <taxon>Fungi</taxon>
        <taxon>Fungi incertae sedis</taxon>
        <taxon>Chytridiomycota</taxon>
        <taxon>Chytridiomycota incertae sedis</taxon>
        <taxon>Chytridiomycetes</taxon>
        <taxon>Chytridiales</taxon>
        <taxon>Chytriomycetaceae</taxon>
        <taxon>Physocladia</taxon>
    </lineage>
</organism>
<comment type="cofactor">
    <cofactor evidence="3">
        <name>thiamine diphosphate</name>
        <dbReference type="ChEBI" id="CHEBI:58937"/>
    </cofactor>
</comment>
<comment type="cofactor">
    <cofactor evidence="2">
        <name>Mg(2+)</name>
        <dbReference type="ChEBI" id="CHEBI:18420"/>
    </cofactor>
</comment>
<evidence type="ECO:0000256" key="2">
    <source>
        <dbReference type="ARBA" id="ARBA00001946"/>
    </source>
</evidence>
<keyword evidence="8" id="KW-0786">Thiamine pyrophosphate</keyword>